<reference evidence="1 2" key="1">
    <citation type="journal article" date="2014" name="Genome Biol. Evol.">
        <title>The genome of the myxosporean Thelohanellus kitauei shows adaptations to nutrient acquisition within its fish host.</title>
        <authorList>
            <person name="Yang Y."/>
            <person name="Xiong J."/>
            <person name="Zhou Z."/>
            <person name="Huo F."/>
            <person name="Miao W."/>
            <person name="Ran C."/>
            <person name="Liu Y."/>
            <person name="Zhang J."/>
            <person name="Feng J."/>
            <person name="Wang M."/>
            <person name="Wang M."/>
            <person name="Wang L."/>
            <person name="Yao B."/>
        </authorList>
    </citation>
    <scope>NUCLEOTIDE SEQUENCE [LARGE SCALE GENOMIC DNA]</scope>
    <source>
        <strain evidence="1">Wuqing</strain>
    </source>
</reference>
<proteinExistence type="predicted"/>
<gene>
    <name evidence="1" type="ORF">RF11_05577</name>
</gene>
<dbReference type="EMBL" id="JWZT01005579">
    <property type="protein sequence ID" value="KII60503.1"/>
    <property type="molecule type" value="Genomic_DNA"/>
</dbReference>
<evidence type="ECO:0000313" key="1">
    <source>
        <dbReference type="EMBL" id="KII60503.1"/>
    </source>
</evidence>
<evidence type="ECO:0000313" key="2">
    <source>
        <dbReference type="Proteomes" id="UP000031668"/>
    </source>
</evidence>
<name>A0A0C2I5T7_THEKT</name>
<dbReference type="Proteomes" id="UP000031668">
    <property type="component" value="Unassembled WGS sequence"/>
</dbReference>
<dbReference type="AlphaFoldDB" id="A0A0C2I5T7"/>
<keyword evidence="2" id="KW-1185">Reference proteome</keyword>
<organism evidence="1 2">
    <name type="scientific">Thelohanellus kitauei</name>
    <name type="common">Myxosporean</name>
    <dbReference type="NCBI Taxonomy" id="669202"/>
    <lineage>
        <taxon>Eukaryota</taxon>
        <taxon>Metazoa</taxon>
        <taxon>Cnidaria</taxon>
        <taxon>Myxozoa</taxon>
        <taxon>Myxosporea</taxon>
        <taxon>Bivalvulida</taxon>
        <taxon>Platysporina</taxon>
        <taxon>Myxobolidae</taxon>
        <taxon>Thelohanellus</taxon>
    </lineage>
</organism>
<accession>A0A0C2I5T7</accession>
<comment type="caution">
    <text evidence="1">The sequence shown here is derived from an EMBL/GenBank/DDBJ whole genome shotgun (WGS) entry which is preliminary data.</text>
</comment>
<sequence length="104" mass="11974">MHPPNLKYNSILYIYKPQSSTPGKTHGLYSRKQLRPEMAQGSKFSEKYGKLPLYIHQKARYLKDIILDPLLTDIQPMHKTDGHLEYLLDICALGTDSLVMKIKS</sequence>
<protein>
    <submittedName>
        <fullName evidence="1">Uncharacterized protein</fullName>
    </submittedName>
</protein>